<evidence type="ECO:0000313" key="1">
    <source>
        <dbReference type="EMBL" id="ATW59041.1"/>
    </source>
</evidence>
<protein>
    <submittedName>
        <fullName evidence="1">Uncharacterized protein</fullName>
    </submittedName>
</protein>
<proteinExistence type="predicted"/>
<name>A0A2H4P9X5_9CAUD</name>
<organism evidence="1 2">
    <name type="scientific">Gordonia phage Mahdia</name>
    <dbReference type="NCBI Taxonomy" id="2047873"/>
    <lineage>
        <taxon>Viruses</taxon>
        <taxon>Duplodnaviria</taxon>
        <taxon>Heunggongvirae</taxon>
        <taxon>Uroviricota</taxon>
        <taxon>Caudoviricetes</taxon>
        <taxon>Gustavvirus</taxon>
        <taxon>Gustavvirus mahdia</taxon>
    </lineage>
</organism>
<keyword evidence="2" id="KW-1185">Reference proteome</keyword>
<reference evidence="2" key="1">
    <citation type="submission" date="2017-10" db="EMBL/GenBank/DDBJ databases">
        <authorList>
            <person name="Banno H."/>
            <person name="Chua N.-H."/>
        </authorList>
    </citation>
    <scope>NUCLEOTIDE SEQUENCE [LARGE SCALE GENOMIC DNA]</scope>
</reference>
<gene>
    <name evidence="1" type="ORF">PBI_MAHDIA_42</name>
</gene>
<dbReference type="Proteomes" id="UP000240384">
    <property type="component" value="Segment"/>
</dbReference>
<accession>A0A2H4P9X5</accession>
<dbReference type="EMBL" id="MG198783">
    <property type="protein sequence ID" value="ATW59041.1"/>
    <property type="molecule type" value="Genomic_DNA"/>
</dbReference>
<sequence length="93" mass="10225">MTNSTTLSAAPAQVWSHRGQDIYVYAAETQLGGTAFALVQRISSGLQEGRWSVWSELKLGRINRVQWNSTAVVDSMEEAMAIGQAWVDLQAAR</sequence>
<evidence type="ECO:0000313" key="2">
    <source>
        <dbReference type="Proteomes" id="UP000240384"/>
    </source>
</evidence>